<protein>
    <submittedName>
        <fullName evidence="1">Uncharacterized protein</fullName>
    </submittedName>
</protein>
<keyword evidence="2" id="KW-1185">Reference proteome</keyword>
<comment type="caution">
    <text evidence="1">The sequence shown here is derived from an EMBL/GenBank/DDBJ whole genome shotgun (WGS) entry which is preliminary data.</text>
</comment>
<gene>
    <name evidence="1" type="ORF">RRG08_012971</name>
</gene>
<accession>A0AAE1A0I5</accession>
<dbReference type="AlphaFoldDB" id="A0AAE1A0I5"/>
<sequence>MESVLTVCAAHSRPGDQDKRGFITSTISRFFWFLSTARLMLQYDDDEQCHFFVLQQLNSAWPLITHMCERLGFLTDEARAMSTKRPIFPASRYRSSHQLRRREIWTSRGTIRAGLKASGLSPFLMIMTREDVDDRETKHQGKQVALIIVSDETHVRREQWRRKTGLTFMGSNNNYNERASPLCVSPSARVYETCGVEMSERFSLRGFYYTVMGFAVGADRLRE</sequence>
<proteinExistence type="predicted"/>
<dbReference type="Proteomes" id="UP001283361">
    <property type="component" value="Unassembled WGS sequence"/>
</dbReference>
<dbReference type="EMBL" id="JAWDGP010002895">
    <property type="protein sequence ID" value="KAK3778698.1"/>
    <property type="molecule type" value="Genomic_DNA"/>
</dbReference>
<reference evidence="1" key="1">
    <citation type="journal article" date="2023" name="G3 (Bethesda)">
        <title>A reference genome for the long-term kleptoplast-retaining sea slug Elysia crispata morphotype clarki.</title>
        <authorList>
            <person name="Eastman K.E."/>
            <person name="Pendleton A.L."/>
            <person name="Shaikh M.A."/>
            <person name="Suttiyut T."/>
            <person name="Ogas R."/>
            <person name="Tomko P."/>
            <person name="Gavelis G."/>
            <person name="Widhalm J.R."/>
            <person name="Wisecaver J.H."/>
        </authorList>
    </citation>
    <scope>NUCLEOTIDE SEQUENCE</scope>
    <source>
        <strain evidence="1">ECLA1</strain>
    </source>
</reference>
<evidence type="ECO:0000313" key="1">
    <source>
        <dbReference type="EMBL" id="KAK3778698.1"/>
    </source>
</evidence>
<organism evidence="1 2">
    <name type="scientific">Elysia crispata</name>
    <name type="common">lettuce slug</name>
    <dbReference type="NCBI Taxonomy" id="231223"/>
    <lineage>
        <taxon>Eukaryota</taxon>
        <taxon>Metazoa</taxon>
        <taxon>Spiralia</taxon>
        <taxon>Lophotrochozoa</taxon>
        <taxon>Mollusca</taxon>
        <taxon>Gastropoda</taxon>
        <taxon>Heterobranchia</taxon>
        <taxon>Euthyneura</taxon>
        <taxon>Panpulmonata</taxon>
        <taxon>Sacoglossa</taxon>
        <taxon>Placobranchoidea</taxon>
        <taxon>Plakobranchidae</taxon>
        <taxon>Elysia</taxon>
    </lineage>
</organism>
<evidence type="ECO:0000313" key="2">
    <source>
        <dbReference type="Proteomes" id="UP001283361"/>
    </source>
</evidence>
<name>A0AAE1A0I5_9GAST</name>